<proteinExistence type="predicted"/>
<evidence type="ECO:0000313" key="4">
    <source>
        <dbReference type="Proteomes" id="UP000283509"/>
    </source>
</evidence>
<reference evidence="3 4" key="2">
    <citation type="submission" date="2019-01" db="EMBL/GenBank/DDBJ databases">
        <title>The decoding of complex shrimp genome reveals the adaptation for benthos swimmer, frequently molting mechanism and breeding impact on genome.</title>
        <authorList>
            <person name="Sun Y."/>
            <person name="Gao Y."/>
            <person name="Yu Y."/>
        </authorList>
    </citation>
    <scope>NUCLEOTIDE SEQUENCE [LARGE SCALE GENOMIC DNA]</scope>
    <source>
        <tissue evidence="3">Muscle</tissue>
    </source>
</reference>
<organism evidence="3 4">
    <name type="scientific">Penaeus vannamei</name>
    <name type="common">Whiteleg shrimp</name>
    <name type="synonym">Litopenaeus vannamei</name>
    <dbReference type="NCBI Taxonomy" id="6689"/>
    <lineage>
        <taxon>Eukaryota</taxon>
        <taxon>Metazoa</taxon>
        <taxon>Ecdysozoa</taxon>
        <taxon>Arthropoda</taxon>
        <taxon>Crustacea</taxon>
        <taxon>Multicrustacea</taxon>
        <taxon>Malacostraca</taxon>
        <taxon>Eumalacostraca</taxon>
        <taxon>Eucarida</taxon>
        <taxon>Decapoda</taxon>
        <taxon>Dendrobranchiata</taxon>
        <taxon>Penaeoidea</taxon>
        <taxon>Penaeidae</taxon>
        <taxon>Penaeus</taxon>
    </lineage>
</organism>
<feature type="compositionally biased region" description="Low complexity" evidence="1">
    <location>
        <begin position="290"/>
        <end position="305"/>
    </location>
</feature>
<protein>
    <submittedName>
        <fullName evidence="3">Uncharacterized protein</fullName>
    </submittedName>
</protein>
<accession>A0A3R7SUX8</accession>
<keyword evidence="2" id="KW-0812">Transmembrane</keyword>
<name>A0A3R7SUX8_PENVA</name>
<comment type="caution">
    <text evidence="3">The sequence shown here is derived from an EMBL/GenBank/DDBJ whole genome shotgun (WGS) entry which is preliminary data.</text>
</comment>
<dbReference type="AlphaFoldDB" id="A0A3R7SUX8"/>
<dbReference type="STRING" id="6689.A0A3R7SUX8"/>
<feature type="region of interest" description="Disordered" evidence="1">
    <location>
        <begin position="282"/>
        <end position="310"/>
    </location>
</feature>
<dbReference type="EMBL" id="QCYY01001673">
    <property type="protein sequence ID" value="ROT76313.1"/>
    <property type="molecule type" value="Genomic_DNA"/>
</dbReference>
<evidence type="ECO:0000256" key="1">
    <source>
        <dbReference type="SAM" id="MobiDB-lite"/>
    </source>
</evidence>
<feature type="region of interest" description="Disordered" evidence="1">
    <location>
        <begin position="337"/>
        <end position="384"/>
    </location>
</feature>
<feature type="compositionally biased region" description="Low complexity" evidence="1">
    <location>
        <begin position="341"/>
        <end position="365"/>
    </location>
</feature>
<keyword evidence="2" id="KW-1133">Transmembrane helix</keyword>
<dbReference type="Proteomes" id="UP000283509">
    <property type="component" value="Unassembled WGS sequence"/>
</dbReference>
<gene>
    <name evidence="3" type="ORF">C7M84_005112</name>
</gene>
<feature type="transmembrane region" description="Helical" evidence="2">
    <location>
        <begin position="20"/>
        <end position="47"/>
    </location>
</feature>
<feature type="compositionally biased region" description="Pro residues" evidence="1">
    <location>
        <begin position="366"/>
        <end position="378"/>
    </location>
</feature>
<reference evidence="3 4" key="1">
    <citation type="submission" date="2018-04" db="EMBL/GenBank/DDBJ databases">
        <authorList>
            <person name="Zhang X."/>
            <person name="Yuan J."/>
            <person name="Li F."/>
            <person name="Xiang J."/>
        </authorList>
    </citation>
    <scope>NUCLEOTIDE SEQUENCE [LARGE SCALE GENOMIC DNA]</scope>
    <source>
        <tissue evidence="3">Muscle</tissue>
    </source>
</reference>
<evidence type="ECO:0000313" key="3">
    <source>
        <dbReference type="EMBL" id="ROT76313.1"/>
    </source>
</evidence>
<sequence length="384" mass="41095">MLYIGSGARALPSLPSPPAYCFLFIFCSLSSHSVLCILCNFVVSLLLSSPFPSPSPFRLIFDVFLFLFVNSASSISFSFSTFFQLLLFPLTFILSPFASSTIPCSAPSLYPLFSPKTFSPPSLPLSPLSTSHLTQHPSHHPLPLSPYPTSPSLSISSPTHHLSSLPPHSFHPSIHHAHPLLSLSLPLLAPRPRPQESLVRISFHPTTISLPLSSLNSSIHPSPTITLLSLSSPSRKPSFENLFIPPPSHPLSSLPPSPLPSIHPTNLSLSLSCPLSLPHLFHPGHPTNPQPSHLSLSLSSPSPFLETSKPRLESLPIPTTIHPPLLSLLTLPSSIPPTSPPSLSLALSPSLTLPSNHPTTITASPSPSPFSLPRPHGPPQETSA</sequence>
<keyword evidence="4" id="KW-1185">Reference proteome</keyword>
<feature type="transmembrane region" description="Helical" evidence="2">
    <location>
        <begin position="59"/>
        <end position="79"/>
    </location>
</feature>
<evidence type="ECO:0000256" key="2">
    <source>
        <dbReference type="SAM" id="Phobius"/>
    </source>
</evidence>
<keyword evidence="2" id="KW-0472">Membrane</keyword>